<dbReference type="InterPro" id="IPR042270">
    <property type="entry name" value="DusC_C"/>
</dbReference>
<evidence type="ECO:0000256" key="7">
    <source>
        <dbReference type="ARBA" id="ARBA00022884"/>
    </source>
</evidence>
<feature type="site" description="Interacts with tRNA; defines subfamily-specific binding signature" evidence="9">
    <location>
        <position position="276"/>
    </location>
</feature>
<dbReference type="Proteomes" id="UP000652567">
    <property type="component" value="Unassembled WGS sequence"/>
</dbReference>
<evidence type="ECO:0000256" key="3">
    <source>
        <dbReference type="ARBA" id="ARBA00022630"/>
    </source>
</evidence>
<dbReference type="InterPro" id="IPR013785">
    <property type="entry name" value="Aldolase_TIM"/>
</dbReference>
<feature type="site" description="Interacts with tRNA" evidence="9">
    <location>
        <position position="95"/>
    </location>
</feature>
<protein>
    <recommendedName>
        <fullName evidence="9">tRNA-dihydrouridine(16) synthase</fullName>
        <ecNumber evidence="9">1.3.1.-</ecNumber>
    </recommendedName>
    <alternativeName>
        <fullName evidence="9">U16-specific dihydrouridine synthase</fullName>
        <shortName evidence="9">U16-specific Dus</shortName>
    </alternativeName>
    <alternativeName>
        <fullName evidence="9">tRNA-dihydrouridine synthase C</fullName>
    </alternativeName>
</protein>
<feature type="site" description="Interacts with tRNA; defines subfamily-specific binding signature" evidence="9">
    <location>
        <position position="35"/>
    </location>
</feature>
<dbReference type="InterPro" id="IPR035587">
    <property type="entry name" value="DUS-like_FMN-bd"/>
</dbReference>
<keyword evidence="4 9" id="KW-0288">FMN</keyword>
<dbReference type="GO" id="GO:0000049">
    <property type="term" value="F:tRNA binding"/>
    <property type="evidence" value="ECO:0007669"/>
    <property type="project" value="UniProtKB-UniRule"/>
</dbReference>
<evidence type="ECO:0000256" key="1">
    <source>
        <dbReference type="ARBA" id="ARBA00001917"/>
    </source>
</evidence>
<gene>
    <name evidence="9" type="primary">dusC</name>
    <name evidence="14" type="ORF">C4F51_07975</name>
</gene>
<dbReference type="SUPFAM" id="SSF51395">
    <property type="entry name" value="FMN-linked oxidoreductases"/>
    <property type="match status" value="1"/>
</dbReference>
<keyword evidence="5 9" id="KW-0819">tRNA processing</keyword>
<dbReference type="InterPro" id="IPR001269">
    <property type="entry name" value="DUS_fam"/>
</dbReference>
<feature type="binding site" evidence="9">
    <location>
        <begin position="199"/>
        <end position="201"/>
    </location>
    <ligand>
        <name>FMN</name>
        <dbReference type="ChEBI" id="CHEBI:58210"/>
    </ligand>
</feature>
<accession>A0A928V3F8</accession>
<comment type="similarity">
    <text evidence="9">Belongs to the Dus family. DusC subfamily.</text>
</comment>
<feature type="site" description="Interacts with tRNA; defines subfamily-specific binding signature" evidence="9">
    <location>
        <position position="278"/>
    </location>
</feature>
<comment type="catalytic activity">
    <reaction evidence="9">
        <text>5,6-dihydrouridine(16) in tRNA + NAD(+) = uridine(16) in tRNA + NADH + H(+)</text>
        <dbReference type="Rhea" id="RHEA:53380"/>
        <dbReference type="Rhea" id="RHEA-COMP:13543"/>
        <dbReference type="Rhea" id="RHEA-COMP:13544"/>
        <dbReference type="ChEBI" id="CHEBI:15378"/>
        <dbReference type="ChEBI" id="CHEBI:57540"/>
        <dbReference type="ChEBI" id="CHEBI:57945"/>
        <dbReference type="ChEBI" id="CHEBI:65315"/>
        <dbReference type="ChEBI" id="CHEBI:74443"/>
    </reaction>
</comment>
<dbReference type="Gene3D" id="3.20.20.70">
    <property type="entry name" value="Aldolase class I"/>
    <property type="match status" value="1"/>
</dbReference>
<keyword evidence="8 9" id="KW-0560">Oxidoreductase</keyword>
<keyword evidence="7 9" id="KW-0694">RNA-binding</keyword>
<dbReference type="InterPro" id="IPR018517">
    <property type="entry name" value="tRNA_hU_synthase_CS"/>
</dbReference>
<dbReference type="InterPro" id="IPR032886">
    <property type="entry name" value="DusC"/>
</dbReference>
<dbReference type="GO" id="GO:0010181">
    <property type="term" value="F:FMN binding"/>
    <property type="evidence" value="ECO:0007669"/>
    <property type="project" value="UniProtKB-UniRule"/>
</dbReference>
<dbReference type="AlphaFoldDB" id="A0A928V3F8"/>
<evidence type="ECO:0000256" key="8">
    <source>
        <dbReference type="ARBA" id="ARBA00023002"/>
    </source>
</evidence>
<keyword evidence="6 9" id="KW-0521">NADP</keyword>
<comment type="cofactor">
    <cofactor evidence="1 9 10 12">
        <name>FMN</name>
        <dbReference type="ChEBI" id="CHEBI:58210"/>
    </cofactor>
</comment>
<evidence type="ECO:0000256" key="2">
    <source>
        <dbReference type="ARBA" id="ARBA00022555"/>
    </source>
</evidence>
<dbReference type="CDD" id="cd02801">
    <property type="entry name" value="DUS_like_FMN"/>
    <property type="match status" value="1"/>
</dbReference>
<feature type="site" description="Interacts with tRNA; defines subfamily-specific binding signature" evidence="9">
    <location>
        <position position="299"/>
    </location>
</feature>
<feature type="binding site" evidence="9 12">
    <location>
        <begin position="223"/>
        <end position="224"/>
    </location>
    <ligand>
        <name>FMN</name>
        <dbReference type="ChEBI" id="CHEBI:58210"/>
    </ligand>
</feature>
<dbReference type="EMBL" id="PRDL01000001">
    <property type="protein sequence ID" value="MBE8717123.1"/>
    <property type="molecule type" value="Genomic_DNA"/>
</dbReference>
<reference evidence="14" key="1">
    <citation type="submission" date="2018-07" db="EMBL/GenBank/DDBJ databases">
        <title>Genome assembly of strain Ka43.</title>
        <authorList>
            <person name="Kukolya J."/>
            <person name="Nagy I."/>
            <person name="Horvath B."/>
            <person name="Toth A."/>
        </authorList>
    </citation>
    <scope>NUCLEOTIDE SEQUENCE</scope>
    <source>
        <strain evidence="14">KB43</strain>
    </source>
</reference>
<keyword evidence="15" id="KW-1185">Reference proteome</keyword>
<evidence type="ECO:0000259" key="13">
    <source>
        <dbReference type="Pfam" id="PF01207"/>
    </source>
</evidence>
<evidence type="ECO:0000256" key="10">
    <source>
        <dbReference type="PIRNR" id="PIRNR006621"/>
    </source>
</evidence>
<feature type="binding site" evidence="12">
    <location>
        <position position="168"/>
    </location>
    <ligand>
        <name>FMN</name>
        <dbReference type="ChEBI" id="CHEBI:58210"/>
    </ligand>
</feature>
<dbReference type="Gene3D" id="1.20.225.30">
    <property type="entry name" value="Dihydrouridine synthase, C-terminal recognition domain"/>
    <property type="match status" value="1"/>
</dbReference>
<comment type="caution">
    <text evidence="14">The sequence shown here is derived from an EMBL/GenBank/DDBJ whole genome shotgun (WGS) entry which is preliminary data.</text>
</comment>
<feature type="binding site" evidence="9 12">
    <location>
        <position position="68"/>
    </location>
    <ligand>
        <name>FMN</name>
        <dbReference type="ChEBI" id="CHEBI:58210"/>
    </ligand>
</feature>
<feature type="site" description="Interacts with tRNA" evidence="9">
    <location>
        <position position="283"/>
    </location>
</feature>
<evidence type="ECO:0000256" key="4">
    <source>
        <dbReference type="ARBA" id="ARBA00022643"/>
    </source>
</evidence>
<dbReference type="PANTHER" id="PTHR11082">
    <property type="entry name" value="TRNA-DIHYDROURIDINE SYNTHASE"/>
    <property type="match status" value="1"/>
</dbReference>
<evidence type="ECO:0000256" key="9">
    <source>
        <dbReference type="HAMAP-Rule" id="MF_02043"/>
    </source>
</evidence>
<dbReference type="EC" id="1.3.1.-" evidence="9"/>
<dbReference type="PROSITE" id="PS01136">
    <property type="entry name" value="UPF0034"/>
    <property type="match status" value="1"/>
</dbReference>
<keyword evidence="12" id="KW-0547">Nucleotide-binding</keyword>
<proteinExistence type="inferred from homology"/>
<evidence type="ECO:0000256" key="12">
    <source>
        <dbReference type="PIRSR" id="PIRSR006621-2"/>
    </source>
</evidence>
<dbReference type="PANTHER" id="PTHR11082:SF26">
    <property type="entry name" value="TRNA-DIHYDROURIDINE(16) SYNTHASE"/>
    <property type="match status" value="1"/>
</dbReference>
<evidence type="ECO:0000313" key="14">
    <source>
        <dbReference type="EMBL" id="MBE8717123.1"/>
    </source>
</evidence>
<evidence type="ECO:0000313" key="15">
    <source>
        <dbReference type="Proteomes" id="UP000652567"/>
    </source>
</evidence>
<evidence type="ECO:0000256" key="11">
    <source>
        <dbReference type="PIRSR" id="PIRSR006621-1"/>
    </source>
</evidence>
<comment type="catalytic activity">
    <reaction evidence="9">
        <text>5,6-dihydrouridine(16) in tRNA + NADP(+) = uridine(16) in tRNA + NADPH + H(+)</text>
        <dbReference type="Rhea" id="RHEA:53376"/>
        <dbReference type="Rhea" id="RHEA-COMP:13543"/>
        <dbReference type="Rhea" id="RHEA-COMP:13544"/>
        <dbReference type="ChEBI" id="CHEBI:15378"/>
        <dbReference type="ChEBI" id="CHEBI:57783"/>
        <dbReference type="ChEBI" id="CHEBI:58349"/>
        <dbReference type="ChEBI" id="CHEBI:65315"/>
        <dbReference type="ChEBI" id="CHEBI:74443"/>
    </reaction>
</comment>
<keyword evidence="2 9" id="KW-0820">tRNA-binding</keyword>
<dbReference type="GO" id="GO:0050660">
    <property type="term" value="F:flavin adenine dinucleotide binding"/>
    <property type="evidence" value="ECO:0007669"/>
    <property type="project" value="InterPro"/>
</dbReference>
<name>A0A928V3F8_9GAMM</name>
<feature type="active site" description="Proton donor" evidence="9 11">
    <location>
        <position position="98"/>
    </location>
</feature>
<evidence type="ECO:0000256" key="5">
    <source>
        <dbReference type="ARBA" id="ARBA00022694"/>
    </source>
</evidence>
<organism evidence="14 15">
    <name type="scientific">Cellvibrio polysaccharolyticus</name>
    <dbReference type="NCBI Taxonomy" id="2082724"/>
    <lineage>
        <taxon>Bacteria</taxon>
        <taxon>Pseudomonadati</taxon>
        <taxon>Pseudomonadota</taxon>
        <taxon>Gammaproteobacteria</taxon>
        <taxon>Cellvibrionales</taxon>
        <taxon>Cellvibrionaceae</taxon>
        <taxon>Cellvibrio</taxon>
    </lineage>
</organism>
<dbReference type="HAMAP" id="MF_02043">
    <property type="entry name" value="DusC_subfam"/>
    <property type="match status" value="1"/>
</dbReference>
<evidence type="ECO:0000256" key="6">
    <source>
        <dbReference type="ARBA" id="ARBA00022857"/>
    </source>
</evidence>
<dbReference type="RefSeq" id="WP_193908732.1">
    <property type="nucleotide sequence ID" value="NZ_PRDL01000001.1"/>
</dbReference>
<comment type="similarity">
    <text evidence="10">Belongs to the dus family.</text>
</comment>
<feature type="binding site" evidence="9 12">
    <location>
        <position position="139"/>
    </location>
    <ligand>
        <name>FMN</name>
        <dbReference type="ChEBI" id="CHEBI:58210"/>
    </ligand>
</feature>
<feature type="site" description="Interacts with tRNA" evidence="9">
    <location>
        <position position="176"/>
    </location>
</feature>
<dbReference type="PIRSF" id="PIRSF006621">
    <property type="entry name" value="Dus"/>
    <property type="match status" value="1"/>
</dbReference>
<dbReference type="Pfam" id="PF01207">
    <property type="entry name" value="Dus"/>
    <property type="match status" value="1"/>
</dbReference>
<feature type="domain" description="DUS-like FMN-binding" evidence="13">
    <location>
        <begin position="4"/>
        <end position="302"/>
    </location>
</feature>
<keyword evidence="3 9" id="KW-0285">Flavoprotein</keyword>
<comment type="function">
    <text evidence="9">Catalyzes the synthesis of 5,6-dihydrouridine (D), a modified base found in the D-loop of most tRNAs, via the reduction of the C5-C6 double bond in target uridines. Specifically modifies U16 in tRNAs.</text>
</comment>
<dbReference type="GO" id="GO:0017150">
    <property type="term" value="F:tRNA dihydrouridine synthase activity"/>
    <property type="evidence" value="ECO:0007669"/>
    <property type="project" value="UniProtKB-UniRule"/>
</dbReference>
<sequence>MRIILAPMEGVVDQHVRALLTRIGGIDQCVTEFIRVNDQVMPAKVFHRLAPEILHGCKTPTGIPVKVQLLGGNPASMAINAVEAIKAGADAIDINFGCPAKTVNRSEGGACLLKQPDRVYNIVKAVREALPTHIPLSAKIRLGFDDRSSYLDNARAVAEAGADELAVHARSKADGYRPPAYWEYIADIRKHLTIPVIANGEVWSLADYYRCREQSGSTDIMIGRGLLACPDLARQIKADLNKEIYQPLQWLDICRMLLNYFDQTLPFYEGKNSGNRIKQWLAYLRLHYSEAGDFFEAIKRKREPEEIRQHLQDTLA</sequence>